<gene>
    <name evidence="2" type="ORF">CHRIB12_LOCUS2482</name>
</gene>
<reference evidence="2" key="1">
    <citation type="submission" date="2020-05" db="EMBL/GenBank/DDBJ databases">
        <authorList>
            <person name="Rincon C."/>
            <person name="Sanders R I."/>
            <person name="Robbins C."/>
            <person name="Chaturvedi A."/>
        </authorList>
    </citation>
    <scope>NUCLEOTIDE SEQUENCE</scope>
    <source>
        <strain evidence="2">CHB12</strain>
    </source>
</reference>
<proteinExistence type="predicted"/>
<dbReference type="AlphaFoldDB" id="A0A916DZV6"/>
<keyword evidence="1" id="KW-0812">Transmembrane</keyword>
<evidence type="ECO:0000256" key="1">
    <source>
        <dbReference type="SAM" id="Phobius"/>
    </source>
</evidence>
<sequence length="102" mass="11919">MCTENANFLNIITVVVSTLYSLLLDHPFYRGSGDFDQSTFFTVDKKYPFEVHYAEEMIRECPKSIVLQCKRWNLDEYELEKESLLLTLRDFGVNVGNPLEDN</sequence>
<dbReference type="OrthoDB" id="10586171at2759"/>
<comment type="caution">
    <text evidence="2">The sequence shown here is derived from an EMBL/GenBank/DDBJ whole genome shotgun (WGS) entry which is preliminary data.</text>
</comment>
<evidence type="ECO:0000313" key="2">
    <source>
        <dbReference type="EMBL" id="CAB5324612.1"/>
    </source>
</evidence>
<protein>
    <submittedName>
        <fullName evidence="2">Uncharacterized protein</fullName>
    </submittedName>
</protein>
<name>A0A916DZV6_9GLOM</name>
<dbReference type="EMBL" id="CAGKOT010000003">
    <property type="protein sequence ID" value="CAB5324612.1"/>
    <property type="molecule type" value="Genomic_DNA"/>
</dbReference>
<feature type="transmembrane region" description="Helical" evidence="1">
    <location>
        <begin position="6"/>
        <end position="24"/>
    </location>
</feature>
<organism evidence="2 3">
    <name type="scientific">Rhizophagus irregularis</name>
    <dbReference type="NCBI Taxonomy" id="588596"/>
    <lineage>
        <taxon>Eukaryota</taxon>
        <taxon>Fungi</taxon>
        <taxon>Fungi incertae sedis</taxon>
        <taxon>Mucoromycota</taxon>
        <taxon>Glomeromycotina</taxon>
        <taxon>Glomeromycetes</taxon>
        <taxon>Glomerales</taxon>
        <taxon>Glomeraceae</taxon>
        <taxon>Rhizophagus</taxon>
    </lineage>
</organism>
<keyword evidence="1" id="KW-1133">Transmembrane helix</keyword>
<dbReference type="Proteomes" id="UP000684084">
    <property type="component" value="Unassembled WGS sequence"/>
</dbReference>
<keyword evidence="1" id="KW-0472">Membrane</keyword>
<dbReference type="VEuPathDB" id="FungiDB:RhiirFUN_005433"/>
<evidence type="ECO:0000313" key="3">
    <source>
        <dbReference type="Proteomes" id="UP000684084"/>
    </source>
</evidence>
<accession>A0A916DZV6</accession>